<evidence type="ECO:0000313" key="10">
    <source>
        <dbReference type="Proteomes" id="UP000249696"/>
    </source>
</evidence>
<dbReference type="Pfam" id="PF00512">
    <property type="entry name" value="HisKA"/>
    <property type="match status" value="1"/>
</dbReference>
<accession>A0A327R881</accession>
<dbReference type="EMBL" id="QLLN01000003">
    <property type="protein sequence ID" value="RAJ12338.1"/>
    <property type="molecule type" value="Genomic_DNA"/>
</dbReference>
<feature type="domain" description="Histidine kinase" evidence="8">
    <location>
        <begin position="242"/>
        <end position="460"/>
    </location>
</feature>
<keyword evidence="7" id="KW-0812">Transmembrane</keyword>
<dbReference type="Gene3D" id="1.10.287.130">
    <property type="match status" value="1"/>
</dbReference>
<keyword evidence="10" id="KW-1185">Reference proteome</keyword>
<dbReference type="SMART" id="SM00388">
    <property type="entry name" value="HisKA"/>
    <property type="match status" value="1"/>
</dbReference>
<dbReference type="PRINTS" id="PR00344">
    <property type="entry name" value="BCTRLSENSOR"/>
</dbReference>
<keyword evidence="3" id="KW-0597">Phosphoprotein</keyword>
<gene>
    <name evidence="9" type="ORF">LV92_01571</name>
</gene>
<sequence length="469" mass="53136">MTLDYPSILFFLAVNNLFIIALFIYQYFYQHKQWYLLLVALGITFQTVAILTYTNRDLLPPLLALRINNFLMISCFAFTSFGLVSFNGKMRIKLLWIFAVFTFLFYSAILIAEENYTMLSITRIISCSFFYGIGAYYLFFNKNKYKFSILLSGVLLLYSIFQLIRAFQIYQMGDSYVFLQNSTFNNWFLIISILVISAISIGFMMLLKEADQKTILKKNKIIEQDKLELEALNQTQNKLFSIIAHDLRSPFNNILCLSELLSEKVSTAENSDSEEFVDLINTTAKNTLSLLDNLLNWAKSQTGELGFSPKKINLSEVILHIIELKIPQAKAKDISLHFSTTDEIELSTDENILGTILRNLISNAIKFTNPGGHIDVAATTNQDHVEISISDNGVGMDEKTIHKIFDLSTNVTLPGTANEKGSGLGLVLCREFVKKLDGHLWVESEKGKGSNFKFTLPLNIPIPKLAKIA</sequence>
<feature type="transmembrane region" description="Helical" evidence="7">
    <location>
        <begin position="6"/>
        <end position="28"/>
    </location>
</feature>
<keyword evidence="7" id="KW-0472">Membrane</keyword>
<feature type="transmembrane region" description="Helical" evidence="7">
    <location>
        <begin position="187"/>
        <end position="207"/>
    </location>
</feature>
<feature type="transmembrane region" description="Helical" evidence="7">
    <location>
        <begin position="35"/>
        <end position="55"/>
    </location>
</feature>
<evidence type="ECO:0000259" key="8">
    <source>
        <dbReference type="PROSITE" id="PS50109"/>
    </source>
</evidence>
<protein>
    <recommendedName>
        <fullName evidence="2">histidine kinase</fullName>
        <ecNumber evidence="2">2.7.13.3</ecNumber>
    </recommendedName>
</protein>
<dbReference type="InterPro" id="IPR036097">
    <property type="entry name" value="HisK_dim/P_sf"/>
</dbReference>
<dbReference type="InterPro" id="IPR036890">
    <property type="entry name" value="HATPase_C_sf"/>
</dbReference>
<name>A0A327R881_9FLAO</name>
<organism evidence="9 10">
    <name type="scientific">Arenibacter echinorum</name>
    <dbReference type="NCBI Taxonomy" id="440515"/>
    <lineage>
        <taxon>Bacteria</taxon>
        <taxon>Pseudomonadati</taxon>
        <taxon>Bacteroidota</taxon>
        <taxon>Flavobacteriia</taxon>
        <taxon>Flavobacteriales</taxon>
        <taxon>Flavobacteriaceae</taxon>
        <taxon>Arenibacter</taxon>
    </lineage>
</organism>
<dbReference type="CDD" id="cd00075">
    <property type="entry name" value="HATPase"/>
    <property type="match status" value="1"/>
</dbReference>
<evidence type="ECO:0000256" key="2">
    <source>
        <dbReference type="ARBA" id="ARBA00012438"/>
    </source>
</evidence>
<comment type="caution">
    <text evidence="9">The sequence shown here is derived from an EMBL/GenBank/DDBJ whole genome shotgun (WGS) entry which is preliminary data.</text>
</comment>
<dbReference type="InterPro" id="IPR003661">
    <property type="entry name" value="HisK_dim/P_dom"/>
</dbReference>
<dbReference type="OrthoDB" id="9781208at2"/>
<evidence type="ECO:0000256" key="7">
    <source>
        <dbReference type="SAM" id="Phobius"/>
    </source>
</evidence>
<dbReference type="CDD" id="cd00082">
    <property type="entry name" value="HisKA"/>
    <property type="match status" value="1"/>
</dbReference>
<dbReference type="FunFam" id="3.30.565.10:FF:000006">
    <property type="entry name" value="Sensor histidine kinase WalK"/>
    <property type="match status" value="1"/>
</dbReference>
<dbReference type="SMART" id="SM00387">
    <property type="entry name" value="HATPase_c"/>
    <property type="match status" value="1"/>
</dbReference>
<keyword evidence="6" id="KW-0902">Two-component regulatory system</keyword>
<dbReference type="Proteomes" id="UP000249696">
    <property type="component" value="Unassembled WGS sequence"/>
</dbReference>
<feature type="transmembrane region" description="Helical" evidence="7">
    <location>
        <begin position="118"/>
        <end position="140"/>
    </location>
</feature>
<dbReference type="InterPro" id="IPR005467">
    <property type="entry name" value="His_kinase_dom"/>
</dbReference>
<reference evidence="9 10" key="1">
    <citation type="submission" date="2018-06" db="EMBL/GenBank/DDBJ databases">
        <title>Genomic Encyclopedia of Archaeal and Bacterial Type Strains, Phase II (KMG-II): from individual species to whole genera.</title>
        <authorList>
            <person name="Goeker M."/>
        </authorList>
    </citation>
    <scope>NUCLEOTIDE SEQUENCE [LARGE SCALE GENOMIC DNA]</scope>
    <source>
        <strain evidence="9 10">DSM 23522</strain>
    </source>
</reference>
<dbReference type="SUPFAM" id="SSF55874">
    <property type="entry name" value="ATPase domain of HSP90 chaperone/DNA topoisomerase II/histidine kinase"/>
    <property type="match status" value="1"/>
</dbReference>
<dbReference type="SUPFAM" id="SSF47384">
    <property type="entry name" value="Homodimeric domain of signal transducing histidine kinase"/>
    <property type="match status" value="1"/>
</dbReference>
<evidence type="ECO:0000256" key="4">
    <source>
        <dbReference type="ARBA" id="ARBA00022679"/>
    </source>
</evidence>
<evidence type="ECO:0000313" key="9">
    <source>
        <dbReference type="EMBL" id="RAJ12338.1"/>
    </source>
</evidence>
<keyword evidence="4" id="KW-0808">Transferase</keyword>
<dbReference type="EC" id="2.7.13.3" evidence="2"/>
<dbReference type="PROSITE" id="PS50109">
    <property type="entry name" value="HIS_KIN"/>
    <property type="match status" value="1"/>
</dbReference>
<dbReference type="Pfam" id="PF02518">
    <property type="entry name" value="HATPase_c"/>
    <property type="match status" value="1"/>
</dbReference>
<comment type="catalytic activity">
    <reaction evidence="1">
        <text>ATP + protein L-histidine = ADP + protein N-phospho-L-histidine.</text>
        <dbReference type="EC" id="2.7.13.3"/>
    </reaction>
</comment>
<evidence type="ECO:0000256" key="5">
    <source>
        <dbReference type="ARBA" id="ARBA00022777"/>
    </source>
</evidence>
<dbReference type="AlphaFoldDB" id="A0A327R881"/>
<proteinExistence type="predicted"/>
<evidence type="ECO:0000256" key="6">
    <source>
        <dbReference type="ARBA" id="ARBA00023012"/>
    </source>
</evidence>
<dbReference type="RefSeq" id="WP_111623093.1">
    <property type="nucleotide sequence ID" value="NZ_QLLN01000003.1"/>
</dbReference>
<dbReference type="InterPro" id="IPR003594">
    <property type="entry name" value="HATPase_dom"/>
</dbReference>
<keyword evidence="5 9" id="KW-0418">Kinase</keyword>
<dbReference type="PANTHER" id="PTHR43711">
    <property type="entry name" value="TWO-COMPONENT HISTIDINE KINASE"/>
    <property type="match status" value="1"/>
</dbReference>
<dbReference type="GO" id="GO:0000155">
    <property type="term" value="F:phosphorelay sensor kinase activity"/>
    <property type="evidence" value="ECO:0007669"/>
    <property type="project" value="InterPro"/>
</dbReference>
<dbReference type="InterPro" id="IPR050736">
    <property type="entry name" value="Sensor_HK_Regulatory"/>
</dbReference>
<keyword evidence="7" id="KW-1133">Transmembrane helix</keyword>
<dbReference type="PANTHER" id="PTHR43711:SF1">
    <property type="entry name" value="HISTIDINE KINASE 1"/>
    <property type="match status" value="1"/>
</dbReference>
<dbReference type="InterPro" id="IPR004358">
    <property type="entry name" value="Sig_transdc_His_kin-like_C"/>
</dbReference>
<feature type="transmembrane region" description="Helical" evidence="7">
    <location>
        <begin position="147"/>
        <end position="167"/>
    </location>
</feature>
<feature type="transmembrane region" description="Helical" evidence="7">
    <location>
        <begin position="67"/>
        <end position="87"/>
    </location>
</feature>
<evidence type="ECO:0000256" key="3">
    <source>
        <dbReference type="ARBA" id="ARBA00022553"/>
    </source>
</evidence>
<dbReference type="Gene3D" id="3.30.565.10">
    <property type="entry name" value="Histidine kinase-like ATPase, C-terminal domain"/>
    <property type="match status" value="1"/>
</dbReference>
<feature type="transmembrane region" description="Helical" evidence="7">
    <location>
        <begin position="94"/>
        <end position="112"/>
    </location>
</feature>
<evidence type="ECO:0000256" key="1">
    <source>
        <dbReference type="ARBA" id="ARBA00000085"/>
    </source>
</evidence>